<feature type="transmembrane region" description="Helical" evidence="3">
    <location>
        <begin position="65"/>
        <end position="85"/>
    </location>
</feature>
<name>A0ABX4XQ84_9LIST</name>
<comment type="similarity">
    <text evidence="2">Belongs to the acyltransferase 3 family.</text>
</comment>
<feature type="transmembrane region" description="Helical" evidence="3">
    <location>
        <begin position="34"/>
        <end position="53"/>
    </location>
</feature>
<evidence type="ECO:0000256" key="2">
    <source>
        <dbReference type="ARBA" id="ARBA00007400"/>
    </source>
</evidence>
<feature type="transmembrane region" description="Helical" evidence="3">
    <location>
        <begin position="12"/>
        <end position="28"/>
    </location>
</feature>
<keyword evidence="3" id="KW-0812">Transmembrane</keyword>
<dbReference type="InterPro" id="IPR052734">
    <property type="entry name" value="Nod_factor_acetyltransferase"/>
</dbReference>
<feature type="transmembrane region" description="Helical" evidence="3">
    <location>
        <begin position="242"/>
        <end position="260"/>
    </location>
</feature>
<feature type="transmembrane region" description="Helical" evidence="3">
    <location>
        <begin position="303"/>
        <end position="328"/>
    </location>
</feature>
<keyword evidence="6" id="KW-1185">Reference proteome</keyword>
<sequence>MTKDVKFSNIKGILIFLVVLGHLLLIVRGGMESLILLIYAFHMPAFIFLNGYFAKNVTWKKVLNLLLLYIIFQSFYAVITYVTHYGEIFTFRFTTPIFHLWYLVSLACFYAVAILLHKIGKYRIWSMFIIAGILVASVGIRWWATGFLIENPTISGQFLSIQRTFVFFPFFLLGFYINKETMDKCSVALGNFKFKALLSAVLIFIIVYVLSNNPLRFENAFYGFLQSSAFSNTILQFLKIEFQQYIIALIMITILFMLVNNRESTLTKWGDNSLVIFLLHPIFFFIIRMFAADFTTWNPFVKLAFIICISIFACSSLVAISSHIRWLLNPLDSIQKLRRTEILEEEA</sequence>
<dbReference type="Pfam" id="PF01757">
    <property type="entry name" value="Acyl_transf_3"/>
    <property type="match status" value="1"/>
</dbReference>
<dbReference type="EMBL" id="MPDH01000002">
    <property type="protein sequence ID" value="PNP94420.1"/>
    <property type="molecule type" value="Genomic_DNA"/>
</dbReference>
<dbReference type="PANTHER" id="PTHR37312:SF1">
    <property type="entry name" value="MEMBRANE-BOUND ACYLTRANSFERASE YKRP-RELATED"/>
    <property type="match status" value="1"/>
</dbReference>
<comment type="caution">
    <text evidence="5">The sequence shown here is derived from an EMBL/GenBank/DDBJ whole genome shotgun (WGS) entry which is preliminary data.</text>
</comment>
<feature type="transmembrane region" description="Helical" evidence="3">
    <location>
        <begin position="124"/>
        <end position="144"/>
    </location>
</feature>
<feature type="transmembrane region" description="Helical" evidence="3">
    <location>
        <begin position="189"/>
        <end position="210"/>
    </location>
</feature>
<dbReference type="Proteomes" id="UP000236500">
    <property type="component" value="Unassembled WGS sequence"/>
</dbReference>
<gene>
    <name evidence="5" type="ORF">BMT55_02735</name>
</gene>
<comment type="subcellular location">
    <subcellularLocation>
        <location evidence="1">Membrane</location>
    </subcellularLocation>
</comment>
<dbReference type="PANTHER" id="PTHR37312">
    <property type="entry name" value="MEMBRANE-BOUND ACYLTRANSFERASE YKRP-RELATED"/>
    <property type="match status" value="1"/>
</dbReference>
<reference evidence="5 6" key="1">
    <citation type="submission" date="2016-11" db="EMBL/GenBank/DDBJ databases">
        <title>Whole Genome Sequence of Listeria newyorkensis.</title>
        <authorList>
            <person name="Frink S."/>
            <person name="Morales C."/>
            <person name="Kiang D."/>
        </authorList>
    </citation>
    <scope>NUCLEOTIDE SEQUENCE [LARGE SCALE GENOMIC DNA]</scope>
    <source>
        <strain evidence="5 6">F1604011-044</strain>
    </source>
</reference>
<evidence type="ECO:0000256" key="1">
    <source>
        <dbReference type="ARBA" id="ARBA00004370"/>
    </source>
</evidence>
<organism evidence="5 6">
    <name type="scientific">Listeria newyorkensis</name>
    <dbReference type="NCBI Taxonomy" id="1497681"/>
    <lineage>
        <taxon>Bacteria</taxon>
        <taxon>Bacillati</taxon>
        <taxon>Bacillota</taxon>
        <taxon>Bacilli</taxon>
        <taxon>Bacillales</taxon>
        <taxon>Listeriaceae</taxon>
        <taxon>Listeria</taxon>
    </lineage>
</organism>
<feature type="transmembrane region" description="Helical" evidence="3">
    <location>
        <begin position="97"/>
        <end position="117"/>
    </location>
</feature>
<feature type="domain" description="Acyltransferase 3" evidence="4">
    <location>
        <begin position="9"/>
        <end position="316"/>
    </location>
</feature>
<dbReference type="InterPro" id="IPR002656">
    <property type="entry name" value="Acyl_transf_3_dom"/>
</dbReference>
<feature type="transmembrane region" description="Helical" evidence="3">
    <location>
        <begin position="156"/>
        <end position="177"/>
    </location>
</feature>
<proteinExistence type="inferred from homology"/>
<feature type="transmembrane region" description="Helical" evidence="3">
    <location>
        <begin position="272"/>
        <end position="291"/>
    </location>
</feature>
<evidence type="ECO:0000313" key="6">
    <source>
        <dbReference type="Proteomes" id="UP000236500"/>
    </source>
</evidence>
<evidence type="ECO:0000259" key="4">
    <source>
        <dbReference type="Pfam" id="PF01757"/>
    </source>
</evidence>
<keyword evidence="3" id="KW-1133">Transmembrane helix</keyword>
<accession>A0ABX4XQ84</accession>
<keyword evidence="3" id="KW-0472">Membrane</keyword>
<protein>
    <recommendedName>
        <fullName evidence="4">Acyltransferase 3 domain-containing protein</fullName>
    </recommendedName>
</protein>
<evidence type="ECO:0000313" key="5">
    <source>
        <dbReference type="EMBL" id="PNP94420.1"/>
    </source>
</evidence>
<dbReference type="RefSeq" id="WP_052171479.1">
    <property type="nucleotide sequence ID" value="NZ_BJEY01000003.1"/>
</dbReference>
<evidence type="ECO:0000256" key="3">
    <source>
        <dbReference type="SAM" id="Phobius"/>
    </source>
</evidence>